<dbReference type="GO" id="GO:0030515">
    <property type="term" value="F:snoRNA binding"/>
    <property type="evidence" value="ECO:0007669"/>
    <property type="project" value="InterPro"/>
</dbReference>
<dbReference type="SUPFAM" id="SSF89124">
    <property type="entry name" value="Nop domain"/>
    <property type="match status" value="1"/>
</dbReference>
<evidence type="ECO:0000256" key="7">
    <source>
        <dbReference type="SAM" id="MobiDB-lite"/>
    </source>
</evidence>
<evidence type="ECO:0000313" key="9">
    <source>
        <dbReference type="EMBL" id="CAG8516063.1"/>
    </source>
</evidence>
<keyword evidence="5" id="KW-0539">Nucleus</keyword>
<dbReference type="InterPro" id="IPR042239">
    <property type="entry name" value="Nop_C"/>
</dbReference>
<dbReference type="PANTHER" id="PTHR10894:SF1">
    <property type="entry name" value="NUCLEOLAR PROTEIN 58"/>
    <property type="match status" value="1"/>
</dbReference>
<feature type="region of interest" description="Disordered" evidence="7">
    <location>
        <begin position="318"/>
        <end position="748"/>
    </location>
</feature>
<dbReference type="FunFam" id="1.10.246.90:FF:000003">
    <property type="entry name" value="Nucleolar protein 58"/>
    <property type="match status" value="1"/>
</dbReference>
<dbReference type="AlphaFoldDB" id="A0A9N9F862"/>
<dbReference type="Gene3D" id="1.10.246.90">
    <property type="entry name" value="Nop domain"/>
    <property type="match status" value="1"/>
</dbReference>
<evidence type="ECO:0000256" key="6">
    <source>
        <dbReference type="ARBA" id="ARBA00024837"/>
    </source>
</evidence>
<evidence type="ECO:0000256" key="2">
    <source>
        <dbReference type="ARBA" id="ARBA00009211"/>
    </source>
</evidence>
<dbReference type="GO" id="GO:0032040">
    <property type="term" value="C:small-subunit processome"/>
    <property type="evidence" value="ECO:0007669"/>
    <property type="project" value="InterPro"/>
</dbReference>
<dbReference type="Proteomes" id="UP000789396">
    <property type="component" value="Unassembled WGS sequence"/>
</dbReference>
<organism evidence="9 10">
    <name type="scientific">Racocetra fulgida</name>
    <dbReference type="NCBI Taxonomy" id="60492"/>
    <lineage>
        <taxon>Eukaryota</taxon>
        <taxon>Fungi</taxon>
        <taxon>Fungi incertae sedis</taxon>
        <taxon>Mucoromycota</taxon>
        <taxon>Glomeromycotina</taxon>
        <taxon>Glomeromycetes</taxon>
        <taxon>Diversisporales</taxon>
        <taxon>Gigasporaceae</taxon>
        <taxon>Racocetra</taxon>
    </lineage>
</organism>
<dbReference type="GO" id="GO:0031428">
    <property type="term" value="C:box C/D methylation guide snoRNP complex"/>
    <property type="evidence" value="ECO:0007669"/>
    <property type="project" value="InterPro"/>
</dbReference>
<comment type="function">
    <text evidence="6">Required for pre-18S rRNA processing. May bind microtubules.</text>
</comment>
<feature type="compositionally biased region" description="Basic and acidic residues" evidence="7">
    <location>
        <begin position="579"/>
        <end position="594"/>
    </location>
</feature>
<evidence type="ECO:0000256" key="5">
    <source>
        <dbReference type="ARBA" id="ARBA00023242"/>
    </source>
</evidence>
<feature type="compositionally biased region" description="Basic and acidic residues" evidence="7">
    <location>
        <begin position="601"/>
        <end position="626"/>
    </location>
</feature>
<feature type="compositionally biased region" description="Acidic residues" evidence="7">
    <location>
        <begin position="550"/>
        <end position="566"/>
    </location>
</feature>
<dbReference type="Gene3D" id="1.10.287.4070">
    <property type="match status" value="2"/>
</dbReference>
<dbReference type="PROSITE" id="PS51358">
    <property type="entry name" value="NOP"/>
    <property type="match status" value="1"/>
</dbReference>
<dbReference type="InterPro" id="IPR045056">
    <property type="entry name" value="Nop56/Nop58"/>
</dbReference>
<dbReference type="InterPro" id="IPR036070">
    <property type="entry name" value="Nop_dom_sf"/>
</dbReference>
<accession>A0A9N9F862</accession>
<feature type="compositionally biased region" description="Basic and acidic residues" evidence="7">
    <location>
        <begin position="651"/>
        <end position="736"/>
    </location>
</feature>
<dbReference type="GO" id="GO:0042254">
    <property type="term" value="P:ribosome biogenesis"/>
    <property type="evidence" value="ECO:0007669"/>
    <property type="project" value="UniProtKB-KW"/>
</dbReference>
<feature type="compositionally biased region" description="Basic residues" evidence="7">
    <location>
        <begin position="418"/>
        <end position="427"/>
    </location>
</feature>
<feature type="compositionally biased region" description="Basic and acidic residues" evidence="7">
    <location>
        <begin position="382"/>
        <end position="396"/>
    </location>
</feature>
<keyword evidence="4" id="KW-0690">Ribosome biogenesis</keyword>
<evidence type="ECO:0000259" key="8">
    <source>
        <dbReference type="PROSITE" id="PS51358"/>
    </source>
</evidence>
<evidence type="ECO:0000256" key="1">
    <source>
        <dbReference type="ARBA" id="ARBA00004604"/>
    </source>
</evidence>
<dbReference type="Pfam" id="PF01798">
    <property type="entry name" value="Nop"/>
    <property type="match status" value="1"/>
</dbReference>
<comment type="similarity">
    <text evidence="2">Belongs to the NOP5/NOP56 family.</text>
</comment>
<evidence type="ECO:0000256" key="4">
    <source>
        <dbReference type="ARBA" id="ARBA00022517"/>
    </source>
</evidence>
<dbReference type="InterPro" id="IPR012976">
    <property type="entry name" value="NOSIC"/>
</dbReference>
<feature type="compositionally biased region" description="Basic residues" evidence="7">
    <location>
        <begin position="737"/>
        <end position="748"/>
    </location>
</feature>
<feature type="compositionally biased region" description="Basic residues" evidence="7">
    <location>
        <begin position="444"/>
        <end position="453"/>
    </location>
</feature>
<protein>
    <recommendedName>
        <fullName evidence="3">Nucleolar protein 58</fullName>
    </recommendedName>
</protein>
<sequence length="748" mass="83816">GKLSDDLSNFLRETINETSIKKEKLIVADPKLGTNISKKLGIQVLSEKIVIDLYRGIRQHLDSLITGMNSEDISSMALGLSHSLSRHKLKFSPDKVDTMIIQAIGLLDDLDKELNTYAMRVKEWYGFRANAHECDLSDILPEDLEKEVKEAAEISMGTEISDEDINNIIMGCDQVISLTAYRTELYDYLKSRMMAIAPNLTTIVGELVGARLISHAGSLLNLAKHPSSTVQILGAEKALFRALKTKNATPKYGLIYHASLVGQASPKNKGKVARVVASKSSLATRFDAIADEKDLMAEMGHNCRKIIETRLRILEKGGTGAKATDKFDKQKKQTKTKPLYNPYADIANEPVEAGPSGTKAEESEDSDDSQMDVEPEDSDNEPQSKSEGKKPVKKPEINASSQGQVAMEIEQTEESVSSKKKEKKKKASEKQVSEIEPTEESVSSKKKEKKKKASEKQAEVETPDITEESVSEKKKKKASEKQVEVETPDVTEESVSEKKKKKASEKRVEVETPDISEEPVSEKKKKKKRAEESVSEKKKKKASEKQAEAETPDITEESTPDITEESVSEKKKKKASKKHASDVDISEESRDKPEKKKKRKTEAEEHEKKKHKEEKVKSSSKEKAEEESVEEQITSTASPEHSKAKSKKRRVTEIEDATKEQSVEPPKPEKSKKLKVSKDKSVKVEEESKKKGKQKEEEPVKAESSKVVQKSKEKKEKKDKEEKDSGKKVKDTEKKEKKDKKKEKKVKE</sequence>
<dbReference type="SMART" id="SM00931">
    <property type="entry name" value="NOSIC"/>
    <property type="match status" value="1"/>
</dbReference>
<feature type="non-terminal residue" evidence="9">
    <location>
        <position position="1"/>
    </location>
</feature>
<evidence type="ECO:0000256" key="3">
    <source>
        <dbReference type="ARBA" id="ARBA00020379"/>
    </source>
</evidence>
<comment type="caution">
    <text evidence="9">The sequence shown here is derived from an EMBL/GenBank/DDBJ whole genome shotgun (WGS) entry which is preliminary data.</text>
</comment>
<evidence type="ECO:0000313" key="10">
    <source>
        <dbReference type="Proteomes" id="UP000789396"/>
    </source>
</evidence>
<dbReference type="EMBL" id="CAJVPZ010002597">
    <property type="protein sequence ID" value="CAG8516063.1"/>
    <property type="molecule type" value="Genomic_DNA"/>
</dbReference>
<gene>
    <name evidence="9" type="ORF">RFULGI_LOCUS3125</name>
</gene>
<dbReference type="OrthoDB" id="6780543at2759"/>
<dbReference type="InterPro" id="IPR002687">
    <property type="entry name" value="Nop_dom"/>
</dbReference>
<proteinExistence type="inferred from homology"/>
<feature type="compositionally biased region" description="Acidic residues" evidence="7">
    <location>
        <begin position="362"/>
        <end position="380"/>
    </location>
</feature>
<name>A0A9N9F862_9GLOM</name>
<feature type="domain" description="Nop" evidence="8">
    <location>
        <begin position="196"/>
        <end position="316"/>
    </location>
</feature>
<comment type="subcellular location">
    <subcellularLocation>
        <location evidence="1">Nucleus</location>
        <location evidence="1">Nucleolus</location>
    </subcellularLocation>
</comment>
<reference evidence="9" key="1">
    <citation type="submission" date="2021-06" db="EMBL/GenBank/DDBJ databases">
        <authorList>
            <person name="Kallberg Y."/>
            <person name="Tangrot J."/>
            <person name="Rosling A."/>
        </authorList>
    </citation>
    <scope>NUCLEOTIDE SEQUENCE</scope>
    <source>
        <strain evidence="9">IN212</strain>
    </source>
</reference>
<dbReference type="PANTHER" id="PTHR10894">
    <property type="entry name" value="NUCLEOLAR PROTEIN 5 NUCLEOLAR PROTEIN NOP5 NOP58"/>
    <property type="match status" value="1"/>
</dbReference>
<keyword evidence="10" id="KW-1185">Reference proteome</keyword>